<evidence type="ECO:0000313" key="3">
    <source>
        <dbReference type="Proteomes" id="UP000824120"/>
    </source>
</evidence>
<accession>A0A9J5XSL5</accession>
<evidence type="ECO:0000256" key="1">
    <source>
        <dbReference type="SAM" id="SignalP"/>
    </source>
</evidence>
<keyword evidence="1" id="KW-0732">Signal</keyword>
<dbReference type="AlphaFoldDB" id="A0A9J5XSL5"/>
<feature type="signal peptide" evidence="1">
    <location>
        <begin position="1"/>
        <end position="18"/>
    </location>
</feature>
<evidence type="ECO:0000313" key="2">
    <source>
        <dbReference type="EMBL" id="KAG5590136.1"/>
    </source>
</evidence>
<protein>
    <recommendedName>
        <fullName evidence="4">Secreted protein</fullName>
    </recommendedName>
</protein>
<keyword evidence="3" id="KW-1185">Reference proteome</keyword>
<dbReference type="Proteomes" id="UP000824120">
    <property type="component" value="Chromosome 8"/>
</dbReference>
<dbReference type="EMBL" id="JACXVP010000008">
    <property type="protein sequence ID" value="KAG5590136.1"/>
    <property type="molecule type" value="Genomic_DNA"/>
</dbReference>
<organism evidence="2 3">
    <name type="scientific">Solanum commersonii</name>
    <name type="common">Commerson's wild potato</name>
    <name type="synonym">Commerson's nightshade</name>
    <dbReference type="NCBI Taxonomy" id="4109"/>
    <lineage>
        <taxon>Eukaryota</taxon>
        <taxon>Viridiplantae</taxon>
        <taxon>Streptophyta</taxon>
        <taxon>Embryophyta</taxon>
        <taxon>Tracheophyta</taxon>
        <taxon>Spermatophyta</taxon>
        <taxon>Magnoliopsida</taxon>
        <taxon>eudicotyledons</taxon>
        <taxon>Gunneridae</taxon>
        <taxon>Pentapetalae</taxon>
        <taxon>asterids</taxon>
        <taxon>lamiids</taxon>
        <taxon>Solanales</taxon>
        <taxon>Solanaceae</taxon>
        <taxon>Solanoideae</taxon>
        <taxon>Solaneae</taxon>
        <taxon>Solanum</taxon>
    </lineage>
</organism>
<proteinExistence type="predicted"/>
<feature type="chain" id="PRO_5039908796" description="Secreted protein" evidence="1">
    <location>
        <begin position="19"/>
        <end position="89"/>
    </location>
</feature>
<name>A0A9J5XSL5_SOLCO</name>
<sequence>MLFTLISIFSSSVSVSDSSTTVLSLCTSSVIVYVHAQICYFIFQSRHLEVLPRPSLRRLNSCGESVNRSLEGGQCNQNSCLNHPGNKSL</sequence>
<reference evidence="2 3" key="1">
    <citation type="submission" date="2020-09" db="EMBL/GenBank/DDBJ databases">
        <title>De no assembly of potato wild relative species, Solanum commersonii.</title>
        <authorList>
            <person name="Cho K."/>
        </authorList>
    </citation>
    <scope>NUCLEOTIDE SEQUENCE [LARGE SCALE GENOMIC DNA]</scope>
    <source>
        <strain evidence="2">LZ3.2</strain>
        <tissue evidence="2">Leaf</tissue>
    </source>
</reference>
<evidence type="ECO:0008006" key="4">
    <source>
        <dbReference type="Google" id="ProtNLM"/>
    </source>
</evidence>
<comment type="caution">
    <text evidence="2">The sequence shown here is derived from an EMBL/GenBank/DDBJ whole genome shotgun (WGS) entry which is preliminary data.</text>
</comment>
<gene>
    <name evidence="2" type="ORF">H5410_040650</name>
</gene>